<evidence type="ECO:0000256" key="2">
    <source>
        <dbReference type="ARBA" id="ARBA00022723"/>
    </source>
</evidence>
<dbReference type="PANTHER" id="PTHR35005:SF1">
    <property type="entry name" value="2-AMINO-5-FORMYLAMINO-6-RIBOSYLAMINOPYRIMIDIN-4(3H)-ONE 5'-MONOPHOSPHATE DEFORMYLASE"/>
    <property type="match status" value="1"/>
</dbReference>
<dbReference type="EMBL" id="CP024087">
    <property type="protein sequence ID" value="AYF29976.1"/>
    <property type="molecule type" value="Genomic_DNA"/>
</dbReference>
<dbReference type="GO" id="GO:0046872">
    <property type="term" value="F:metal ion binding"/>
    <property type="evidence" value="ECO:0007669"/>
    <property type="project" value="UniProtKB-KW"/>
</dbReference>
<sequence>MDLITTATSTEESERAASVAVLPVGSFEQHGAHLPLLTDTIVACAIAKAVAERYDLFLLPPVTISCSHEHAAWRGTVSISATTLAAVVGDIAASLRQSGINQLAVINGHGGNYALANVVQEANVAGPRMTLFPSRADWDDARVAAGLHSTAHQDMHAGELEVSLLLHVAPEVVRDGFQHADHLVDDRRHLLTQGMSGYTASGVIGLPSHATAAQGKAVLEDLVRSFADHHGLLLRHKA</sequence>
<dbReference type="RefSeq" id="WP_120571808.1">
    <property type="nucleotide sequence ID" value="NZ_CP024087.1"/>
</dbReference>
<gene>
    <name evidence="6" type="ORF">CSH63_21370</name>
</gene>
<evidence type="ECO:0000313" key="6">
    <source>
        <dbReference type="EMBL" id="AYF29976.1"/>
    </source>
</evidence>
<dbReference type="GO" id="GO:0016811">
    <property type="term" value="F:hydrolase activity, acting on carbon-nitrogen (but not peptide) bonds, in linear amides"/>
    <property type="evidence" value="ECO:0007669"/>
    <property type="project" value="TreeGrafter"/>
</dbReference>
<dbReference type="Proteomes" id="UP000267804">
    <property type="component" value="Chromosome"/>
</dbReference>
<evidence type="ECO:0000313" key="7">
    <source>
        <dbReference type="Proteomes" id="UP000267804"/>
    </source>
</evidence>
<dbReference type="InterPro" id="IPR003785">
    <property type="entry name" value="Creatininase/forma_Hydrolase"/>
</dbReference>
<proteinExistence type="inferred from homology"/>
<dbReference type="GO" id="GO:0009231">
    <property type="term" value="P:riboflavin biosynthetic process"/>
    <property type="evidence" value="ECO:0007669"/>
    <property type="project" value="TreeGrafter"/>
</dbReference>
<reference evidence="6 7" key="1">
    <citation type="submission" date="2017-10" db="EMBL/GenBank/DDBJ databases">
        <title>Integration of genomic and chemical information greatly accelerates assignment of the full stereostructure of myelolactone, a potent inhibitor of myeloma from a marine-derived Micromonospora.</title>
        <authorList>
            <person name="Kim M.C."/>
            <person name="Machado H."/>
            <person name="Jensen P.R."/>
            <person name="Fenical W."/>
        </authorList>
    </citation>
    <scope>NUCLEOTIDE SEQUENCE [LARGE SCALE GENOMIC DNA]</scope>
    <source>
        <strain evidence="6 7">CNY-010</strain>
    </source>
</reference>
<dbReference type="Pfam" id="PF02633">
    <property type="entry name" value="Creatininase"/>
    <property type="match status" value="1"/>
</dbReference>
<keyword evidence="2" id="KW-0479">Metal-binding</keyword>
<dbReference type="AlphaFoldDB" id="A0A386WNL0"/>
<protein>
    <submittedName>
        <fullName evidence="6">Creatinine amidohydrolase</fullName>
    </submittedName>
</protein>
<evidence type="ECO:0000256" key="1">
    <source>
        <dbReference type="ARBA" id="ARBA00001947"/>
    </source>
</evidence>
<evidence type="ECO:0000256" key="5">
    <source>
        <dbReference type="ARBA" id="ARBA00024029"/>
    </source>
</evidence>
<dbReference type="KEGG" id="mtua:CSH63_21370"/>
<organism evidence="6 7">
    <name type="scientific">Micromonospora tulbaghiae</name>
    <dbReference type="NCBI Taxonomy" id="479978"/>
    <lineage>
        <taxon>Bacteria</taxon>
        <taxon>Bacillati</taxon>
        <taxon>Actinomycetota</taxon>
        <taxon>Actinomycetes</taxon>
        <taxon>Micromonosporales</taxon>
        <taxon>Micromonosporaceae</taxon>
        <taxon>Micromonospora</taxon>
    </lineage>
</organism>
<evidence type="ECO:0000256" key="4">
    <source>
        <dbReference type="ARBA" id="ARBA00022833"/>
    </source>
</evidence>
<dbReference type="InterPro" id="IPR024087">
    <property type="entry name" value="Creatininase-like_sf"/>
</dbReference>
<accession>A0A386WNL0</accession>
<evidence type="ECO:0000256" key="3">
    <source>
        <dbReference type="ARBA" id="ARBA00022801"/>
    </source>
</evidence>
<comment type="cofactor">
    <cofactor evidence="1">
        <name>Zn(2+)</name>
        <dbReference type="ChEBI" id="CHEBI:29105"/>
    </cofactor>
</comment>
<name>A0A386WNL0_9ACTN</name>
<dbReference type="Gene3D" id="3.40.50.10310">
    <property type="entry name" value="Creatininase"/>
    <property type="match status" value="1"/>
</dbReference>
<keyword evidence="4" id="KW-0862">Zinc</keyword>
<keyword evidence="3 6" id="KW-0378">Hydrolase</keyword>
<comment type="similarity">
    <text evidence="5">Belongs to the creatininase superfamily.</text>
</comment>
<dbReference type="PANTHER" id="PTHR35005">
    <property type="entry name" value="3-DEHYDRO-SCYLLO-INOSOSE HYDROLASE"/>
    <property type="match status" value="1"/>
</dbReference>
<dbReference type="SUPFAM" id="SSF102215">
    <property type="entry name" value="Creatininase"/>
    <property type="match status" value="1"/>
</dbReference>